<evidence type="ECO:0000313" key="1">
    <source>
        <dbReference type="EMBL" id="KKN88074.1"/>
    </source>
</evidence>
<dbReference type="EMBL" id="LAZR01000131">
    <property type="protein sequence ID" value="KKN88074.1"/>
    <property type="molecule type" value="Genomic_DNA"/>
</dbReference>
<organism evidence="1">
    <name type="scientific">marine sediment metagenome</name>
    <dbReference type="NCBI Taxonomy" id="412755"/>
    <lineage>
        <taxon>unclassified sequences</taxon>
        <taxon>metagenomes</taxon>
        <taxon>ecological metagenomes</taxon>
    </lineage>
</organism>
<dbReference type="AlphaFoldDB" id="A0A0F9U8Z0"/>
<protein>
    <submittedName>
        <fullName evidence="1">Uncharacterized protein</fullName>
    </submittedName>
</protein>
<gene>
    <name evidence="1" type="ORF">LCGC14_0251460</name>
</gene>
<comment type="caution">
    <text evidence="1">The sequence shown here is derived from an EMBL/GenBank/DDBJ whole genome shotgun (WGS) entry which is preliminary data.</text>
</comment>
<accession>A0A0F9U8Z0</accession>
<name>A0A0F9U8Z0_9ZZZZ</name>
<reference evidence="1" key="1">
    <citation type="journal article" date="2015" name="Nature">
        <title>Complex archaea that bridge the gap between prokaryotes and eukaryotes.</title>
        <authorList>
            <person name="Spang A."/>
            <person name="Saw J.H."/>
            <person name="Jorgensen S.L."/>
            <person name="Zaremba-Niedzwiedzka K."/>
            <person name="Martijn J."/>
            <person name="Lind A.E."/>
            <person name="van Eijk R."/>
            <person name="Schleper C."/>
            <person name="Guy L."/>
            <person name="Ettema T.J."/>
        </authorList>
    </citation>
    <scope>NUCLEOTIDE SEQUENCE</scope>
</reference>
<sequence>MGTGGRNIPSASGGGITRAAELIFQALEAKRGRALQTRRLDIDEQIAAVNQFTTLAKFLPPGSRLADIGESGGRLFEDAFGIAAGDLGDLELNPQTLATIIDARGRELVETEEGQSLLLPSIRAQLGIEESESVEGLRNLNAQMQTQALEDILKSPDMMREFTTRALGREPVSLRIPGVPGEISFDSPIAANIYAQFLLARERFSFELDLKDEEGMSGLIEEIQKAVTAAGQSVSTPALQGRIFRIYNQAVESGDSAGIAAFLNDPGVSQGEKLAMEFMIGSIGVGENVVMNQLPPAMRNFLVLGQVVRDILGPEAAEKVLPSITEALDPTQFGVFRDPFFGSIEFTIPGVEGGTQALPNAPVEPAFSAANVPRDIRLRAAAEVLASGSMSRADLIATVGEDVVVEVEATTVPEEPAIGVIKIPEEGIDPETLPNSLKADAMRLNRLLQTLETTNGEIARRNLQTVIDSTRARITRRMGQGIR</sequence>
<proteinExistence type="predicted"/>